<name>A0A5S4EHJ6_9PROT</name>
<evidence type="ECO:0000313" key="2">
    <source>
        <dbReference type="Proteomes" id="UP000306324"/>
    </source>
</evidence>
<proteinExistence type="predicted"/>
<evidence type="ECO:0000313" key="1">
    <source>
        <dbReference type="EMBL" id="TMQ74776.1"/>
    </source>
</evidence>
<dbReference type="EMBL" id="SWAD01000152">
    <property type="protein sequence ID" value="TMQ74776.1"/>
    <property type="molecule type" value="Genomic_DNA"/>
</dbReference>
<dbReference type="Proteomes" id="UP000306324">
    <property type="component" value="Unassembled WGS sequence"/>
</dbReference>
<dbReference type="AlphaFoldDB" id="A0A5S4EHJ6"/>
<reference evidence="1 2" key="1">
    <citation type="submission" date="2019-04" db="EMBL/GenBank/DDBJ databases">
        <title>A novel phosphate-accumulating bacterium identified in bioreactor for phosphate removal from wastewater.</title>
        <authorList>
            <person name="Kotlyarov R.Y."/>
            <person name="Beletsky A.V."/>
            <person name="Kallistova A.Y."/>
            <person name="Dorofeev A.G."/>
            <person name="Nikolaev Y.Y."/>
            <person name="Pimenov N.V."/>
            <person name="Ravin N.V."/>
            <person name="Mardanov A.V."/>
        </authorList>
    </citation>
    <scope>NUCLEOTIDE SEQUENCE [LARGE SCALE GENOMIC DNA]</scope>
    <source>
        <strain evidence="1 2">Bin19</strain>
    </source>
</reference>
<accession>A0A5S4EHJ6</accession>
<protein>
    <submittedName>
        <fullName evidence="1">Uncharacterized protein</fullName>
    </submittedName>
</protein>
<gene>
    <name evidence="1" type="ORF">ACCUM_3121</name>
</gene>
<keyword evidence="2" id="KW-1185">Reference proteome</keyword>
<comment type="caution">
    <text evidence="1">The sequence shown here is derived from an EMBL/GenBank/DDBJ whole genome shotgun (WGS) entry which is preliminary data.</text>
</comment>
<sequence length="47" mass="5104">MRAEVASSAKLVLQASDLHGARRRLNEFNEWLAARREGAPVVVLASG</sequence>
<organism evidence="1 2">
    <name type="scientific">Candidatus Accumulibacter phosphatis</name>
    <dbReference type="NCBI Taxonomy" id="327160"/>
    <lineage>
        <taxon>Bacteria</taxon>
        <taxon>Pseudomonadati</taxon>
        <taxon>Pseudomonadota</taxon>
        <taxon>Betaproteobacteria</taxon>
        <taxon>Candidatus Accumulibacter</taxon>
    </lineage>
</organism>